<dbReference type="Proteomes" id="UP000704712">
    <property type="component" value="Unassembled WGS sequence"/>
</dbReference>
<proteinExistence type="predicted"/>
<comment type="caution">
    <text evidence="1">The sequence shown here is derived from an EMBL/GenBank/DDBJ whole genome shotgun (WGS) entry which is preliminary data.</text>
</comment>
<gene>
    <name evidence="1" type="ORF">GN244_ATG01732</name>
    <name evidence="2" type="ORF">GN958_ATG16908</name>
</gene>
<keyword evidence="3" id="KW-1185">Reference proteome</keyword>
<dbReference type="Proteomes" id="UP000602510">
    <property type="component" value="Unassembled WGS sequence"/>
</dbReference>
<dbReference type="EMBL" id="JAACNO010002359">
    <property type="protein sequence ID" value="KAF4133571.1"/>
    <property type="molecule type" value="Genomic_DNA"/>
</dbReference>
<protein>
    <submittedName>
        <fullName evidence="1">Uncharacterized protein</fullName>
    </submittedName>
</protein>
<reference evidence="1" key="1">
    <citation type="submission" date="2020-04" db="EMBL/GenBank/DDBJ databases">
        <title>Hybrid Assembly of Korean Phytophthora infestans isolates.</title>
        <authorList>
            <person name="Prokchorchik M."/>
            <person name="Lee Y."/>
            <person name="Seo J."/>
            <person name="Cho J.-H."/>
            <person name="Park Y.-E."/>
            <person name="Jang D.-C."/>
            <person name="Im J.-S."/>
            <person name="Choi J.-G."/>
            <person name="Park H.-J."/>
            <person name="Lee G.-B."/>
            <person name="Lee Y.-G."/>
            <person name="Hong S.-Y."/>
            <person name="Cho K."/>
            <person name="Sohn K.H."/>
        </authorList>
    </citation>
    <scope>NUCLEOTIDE SEQUENCE</scope>
    <source>
        <strain evidence="1">KR_1_A1</strain>
        <strain evidence="2">KR_2_A2</strain>
    </source>
</reference>
<organism evidence="1 3">
    <name type="scientific">Phytophthora infestans</name>
    <name type="common">Potato late blight agent</name>
    <name type="synonym">Botrytis infestans</name>
    <dbReference type="NCBI Taxonomy" id="4787"/>
    <lineage>
        <taxon>Eukaryota</taxon>
        <taxon>Sar</taxon>
        <taxon>Stramenopiles</taxon>
        <taxon>Oomycota</taxon>
        <taxon>Peronosporomycetes</taxon>
        <taxon>Peronosporales</taxon>
        <taxon>Peronosporaceae</taxon>
        <taxon>Phytophthora</taxon>
    </lineage>
</organism>
<dbReference type="EMBL" id="WSZM01000038">
    <property type="protein sequence ID" value="KAF4045900.1"/>
    <property type="molecule type" value="Genomic_DNA"/>
</dbReference>
<dbReference type="AlphaFoldDB" id="A0A833TFR3"/>
<evidence type="ECO:0000313" key="3">
    <source>
        <dbReference type="Proteomes" id="UP000602510"/>
    </source>
</evidence>
<evidence type="ECO:0000313" key="1">
    <source>
        <dbReference type="EMBL" id="KAF4045900.1"/>
    </source>
</evidence>
<accession>A0A833TFR3</accession>
<sequence>MVYMYRATGKVGEYRLRRLSNDEKPPAPLGMAVPEDDVVTKSGENHAWLHRGDEGCYRGSQRWPRCKSTVISNKTNRMVHAYGLAAAPGEGAMTASPDHFFGQAAAPGEDATASPDHFFGQAAGPGEVRLINCLGLV</sequence>
<name>A0A833TFR3_PHYIN</name>
<evidence type="ECO:0000313" key="2">
    <source>
        <dbReference type="EMBL" id="KAF4133571.1"/>
    </source>
</evidence>